<gene>
    <name evidence="2" type="ORF">EJB05_12906</name>
</gene>
<protein>
    <submittedName>
        <fullName evidence="2">Uncharacterized protein</fullName>
    </submittedName>
</protein>
<accession>A0A5J9VVW5</accession>
<comment type="caution">
    <text evidence="2">The sequence shown here is derived from an EMBL/GenBank/DDBJ whole genome shotgun (WGS) entry which is preliminary data.</text>
</comment>
<sequence>MAVESDCQSITQTLIPLSRQILEIDEVTTGASLSTATSPTAESTKPLNPRKFALTGDLKGALDASKAREFFPDEQRNGNSLKFSRDRRRCRDGKCSAVVAPVYERSSIREE</sequence>
<reference evidence="2 3" key="1">
    <citation type="journal article" date="2019" name="Sci. Rep.">
        <title>A high-quality genome of Eragrostis curvula grass provides insights into Poaceae evolution and supports new strategies to enhance forage quality.</title>
        <authorList>
            <person name="Carballo J."/>
            <person name="Santos B.A.C.M."/>
            <person name="Zappacosta D."/>
            <person name="Garbus I."/>
            <person name="Selva J.P."/>
            <person name="Gallo C.A."/>
            <person name="Diaz A."/>
            <person name="Albertini E."/>
            <person name="Caccamo M."/>
            <person name="Echenique V."/>
        </authorList>
    </citation>
    <scope>NUCLEOTIDE SEQUENCE [LARGE SCALE GENOMIC DNA]</scope>
    <source>
        <strain evidence="3">cv. Victoria</strain>
        <tissue evidence="2">Leaf</tissue>
    </source>
</reference>
<feature type="compositionally biased region" description="Polar residues" evidence="1">
    <location>
        <begin position="31"/>
        <end position="46"/>
    </location>
</feature>
<organism evidence="2 3">
    <name type="scientific">Eragrostis curvula</name>
    <name type="common">weeping love grass</name>
    <dbReference type="NCBI Taxonomy" id="38414"/>
    <lineage>
        <taxon>Eukaryota</taxon>
        <taxon>Viridiplantae</taxon>
        <taxon>Streptophyta</taxon>
        <taxon>Embryophyta</taxon>
        <taxon>Tracheophyta</taxon>
        <taxon>Spermatophyta</taxon>
        <taxon>Magnoliopsida</taxon>
        <taxon>Liliopsida</taxon>
        <taxon>Poales</taxon>
        <taxon>Poaceae</taxon>
        <taxon>PACMAD clade</taxon>
        <taxon>Chloridoideae</taxon>
        <taxon>Eragrostideae</taxon>
        <taxon>Eragrostidinae</taxon>
        <taxon>Eragrostis</taxon>
    </lineage>
</organism>
<feature type="region of interest" description="Disordered" evidence="1">
    <location>
        <begin position="31"/>
        <end position="50"/>
    </location>
</feature>
<dbReference type="AlphaFoldDB" id="A0A5J9VVW5"/>
<keyword evidence="3" id="KW-1185">Reference proteome</keyword>
<dbReference type="EMBL" id="RWGY01000007">
    <property type="protein sequence ID" value="TVU39484.1"/>
    <property type="molecule type" value="Genomic_DNA"/>
</dbReference>
<evidence type="ECO:0000313" key="2">
    <source>
        <dbReference type="EMBL" id="TVU39484.1"/>
    </source>
</evidence>
<proteinExistence type="predicted"/>
<feature type="non-terminal residue" evidence="2">
    <location>
        <position position="1"/>
    </location>
</feature>
<evidence type="ECO:0000256" key="1">
    <source>
        <dbReference type="SAM" id="MobiDB-lite"/>
    </source>
</evidence>
<dbReference type="Proteomes" id="UP000324897">
    <property type="component" value="Chromosome 4"/>
</dbReference>
<evidence type="ECO:0000313" key="3">
    <source>
        <dbReference type="Proteomes" id="UP000324897"/>
    </source>
</evidence>
<dbReference type="Gramene" id="TVU39484">
    <property type="protein sequence ID" value="TVU39484"/>
    <property type="gene ID" value="EJB05_12906"/>
</dbReference>
<name>A0A5J9VVW5_9POAL</name>